<keyword evidence="6" id="KW-1185">Reference proteome</keyword>
<feature type="domain" description="Disease resistance protein winged helix" evidence="3">
    <location>
        <begin position="6"/>
        <end position="77"/>
    </location>
</feature>
<dbReference type="OMA" id="RISWAMP"/>
<gene>
    <name evidence="5" type="ORF">SORBI_3008G184900</name>
</gene>
<dbReference type="Gramene" id="OQU79710">
    <property type="protein sequence ID" value="OQU79710"/>
    <property type="gene ID" value="SORBI_3008G184900"/>
</dbReference>
<dbReference type="InterPro" id="IPR058922">
    <property type="entry name" value="WHD_DRP"/>
</dbReference>
<reference evidence="6" key="2">
    <citation type="journal article" date="2018" name="Plant J.">
        <title>The Sorghum bicolor reference genome: improved assembly, gene annotations, a transcriptome atlas, and signatures of genome organization.</title>
        <authorList>
            <person name="McCormick R.F."/>
            <person name="Truong S.K."/>
            <person name="Sreedasyam A."/>
            <person name="Jenkins J."/>
            <person name="Shu S."/>
            <person name="Sims D."/>
            <person name="Kennedy M."/>
            <person name="Amirebrahimi M."/>
            <person name="Weers B.D."/>
            <person name="McKinley B."/>
            <person name="Mattison A."/>
            <person name="Morishige D.T."/>
            <person name="Grimwood J."/>
            <person name="Schmutz J."/>
            <person name="Mullet J.E."/>
        </authorList>
    </citation>
    <scope>NUCLEOTIDE SEQUENCE [LARGE SCALE GENOMIC DNA]</scope>
    <source>
        <strain evidence="6">cv. BTx623</strain>
    </source>
</reference>
<dbReference type="InterPro" id="IPR032675">
    <property type="entry name" value="LRR_dom_sf"/>
</dbReference>
<dbReference type="PANTHER" id="PTHR23155">
    <property type="entry name" value="DISEASE RESISTANCE PROTEIN RP"/>
    <property type="match status" value="1"/>
</dbReference>
<dbReference type="FunFam" id="1.10.10.10:FF:000322">
    <property type="entry name" value="Probable disease resistance protein At1g63360"/>
    <property type="match status" value="1"/>
</dbReference>
<protein>
    <recommendedName>
        <fullName evidence="7">NB-ARC domain-containing protein</fullName>
    </recommendedName>
</protein>
<keyword evidence="2" id="KW-0611">Plant defense</keyword>
<dbReference type="STRING" id="4558.A0A1Z5R7K2"/>
<evidence type="ECO:0000313" key="5">
    <source>
        <dbReference type="EMBL" id="OQU79710.1"/>
    </source>
</evidence>
<dbReference type="GO" id="GO:0002758">
    <property type="term" value="P:innate immune response-activating signaling pathway"/>
    <property type="evidence" value="ECO:0007669"/>
    <property type="project" value="UniProtKB-ARBA"/>
</dbReference>
<keyword evidence="1" id="KW-0677">Repeat</keyword>
<dbReference type="InterPro" id="IPR055414">
    <property type="entry name" value="LRR_R13L4/SHOC2-like"/>
</dbReference>
<dbReference type="Pfam" id="PF23598">
    <property type="entry name" value="LRR_14"/>
    <property type="match status" value="1"/>
</dbReference>
<organism evidence="5 6">
    <name type="scientific">Sorghum bicolor</name>
    <name type="common">Sorghum</name>
    <name type="synonym">Sorghum vulgare</name>
    <dbReference type="NCBI Taxonomy" id="4558"/>
    <lineage>
        <taxon>Eukaryota</taxon>
        <taxon>Viridiplantae</taxon>
        <taxon>Streptophyta</taxon>
        <taxon>Embryophyta</taxon>
        <taxon>Tracheophyta</taxon>
        <taxon>Spermatophyta</taxon>
        <taxon>Magnoliopsida</taxon>
        <taxon>Liliopsida</taxon>
        <taxon>Poales</taxon>
        <taxon>Poaceae</taxon>
        <taxon>PACMAD clade</taxon>
        <taxon>Panicoideae</taxon>
        <taxon>Andropogonodae</taxon>
        <taxon>Andropogoneae</taxon>
        <taxon>Sorghinae</taxon>
        <taxon>Sorghum</taxon>
    </lineage>
</organism>
<dbReference type="GO" id="GO:0042742">
    <property type="term" value="P:defense response to bacterium"/>
    <property type="evidence" value="ECO:0007669"/>
    <property type="project" value="UniProtKB-ARBA"/>
</dbReference>
<dbReference type="Pfam" id="PF23559">
    <property type="entry name" value="WHD_DRP"/>
    <property type="match status" value="1"/>
</dbReference>
<dbReference type="InterPro" id="IPR036388">
    <property type="entry name" value="WH-like_DNA-bd_sf"/>
</dbReference>
<evidence type="ECO:0000256" key="1">
    <source>
        <dbReference type="ARBA" id="ARBA00022737"/>
    </source>
</evidence>
<evidence type="ECO:0000259" key="3">
    <source>
        <dbReference type="Pfam" id="PF23559"/>
    </source>
</evidence>
<evidence type="ECO:0008006" key="7">
    <source>
        <dbReference type="Google" id="ProtNLM"/>
    </source>
</evidence>
<proteinExistence type="predicted"/>
<dbReference type="GO" id="GO:0009626">
    <property type="term" value="P:plant-type hypersensitive response"/>
    <property type="evidence" value="ECO:0007669"/>
    <property type="project" value="UniProtKB-ARBA"/>
</dbReference>
<dbReference type="Gene3D" id="1.10.10.10">
    <property type="entry name" value="Winged helix-like DNA-binding domain superfamily/Winged helix DNA-binding domain"/>
    <property type="match status" value="1"/>
</dbReference>
<evidence type="ECO:0000259" key="4">
    <source>
        <dbReference type="Pfam" id="PF23598"/>
    </source>
</evidence>
<dbReference type="InterPro" id="IPR044974">
    <property type="entry name" value="Disease_R_plants"/>
</dbReference>
<feature type="domain" description="Disease resistance R13L4/SHOC-2-like LRR" evidence="4">
    <location>
        <begin position="126"/>
        <end position="491"/>
    </location>
</feature>
<dbReference type="Proteomes" id="UP000000768">
    <property type="component" value="Chromosome 8"/>
</dbReference>
<reference evidence="5 6" key="1">
    <citation type="journal article" date="2009" name="Nature">
        <title>The Sorghum bicolor genome and the diversification of grasses.</title>
        <authorList>
            <person name="Paterson A.H."/>
            <person name="Bowers J.E."/>
            <person name="Bruggmann R."/>
            <person name="Dubchak I."/>
            <person name="Grimwood J."/>
            <person name="Gundlach H."/>
            <person name="Haberer G."/>
            <person name="Hellsten U."/>
            <person name="Mitros T."/>
            <person name="Poliakov A."/>
            <person name="Schmutz J."/>
            <person name="Spannagl M."/>
            <person name="Tang H."/>
            <person name="Wang X."/>
            <person name="Wicker T."/>
            <person name="Bharti A.K."/>
            <person name="Chapman J."/>
            <person name="Feltus F.A."/>
            <person name="Gowik U."/>
            <person name="Grigoriev I.V."/>
            <person name="Lyons E."/>
            <person name="Maher C.A."/>
            <person name="Martis M."/>
            <person name="Narechania A."/>
            <person name="Otillar R.P."/>
            <person name="Penning B.W."/>
            <person name="Salamov A.A."/>
            <person name="Wang Y."/>
            <person name="Zhang L."/>
            <person name="Carpita N.C."/>
            <person name="Freeling M."/>
            <person name="Gingle A.R."/>
            <person name="Hash C.T."/>
            <person name="Keller B."/>
            <person name="Klein P."/>
            <person name="Kresovich S."/>
            <person name="McCann M.C."/>
            <person name="Ming R."/>
            <person name="Peterson D.G."/>
            <person name="Mehboob-ur-Rahman"/>
            <person name="Ware D."/>
            <person name="Westhoff P."/>
            <person name="Mayer K.F."/>
            <person name="Messing J."/>
            <person name="Rokhsar D.S."/>
        </authorList>
    </citation>
    <scope>NUCLEOTIDE SEQUENCE [LARGE SCALE GENOMIC DNA]</scope>
    <source>
        <strain evidence="6">cv. BTx623</strain>
    </source>
</reference>
<accession>A0A1Z5R7K2</accession>
<dbReference type="SUPFAM" id="SSF52058">
    <property type="entry name" value="L domain-like"/>
    <property type="match status" value="1"/>
</dbReference>
<sequence>MLYLGIYPEDYIIDKNDLTRRWIAEGFICKVRGMDLEDIAKSYFNELINRSLIQPTDTNCNGEVMSCKVHDMMLDLILHKSQQENFVTVIDDVEGMTGQQDKIRRLSLNLDGTVGERVPGCVQLSQTRTLAIFGTSSYLPPFQLFKYLRVLGIEITVRSYPLLSLDFTKICHLFQLRSLKIIAKGHTVVLPSKIGSMQQLETFEIKAGIKLSKGQSFRELPSDIVHLSRLLHLIVPSGIMLPNGISNMKSLRTLHCFGLHNSPNSIKGLGELTNLTSLKIIIGDSRPMASDEIVEKGREVLQTCLGKLCNLKCLYMDIYSPGDSFYFDALSSTPASFHHLEIFCGRKFSRVPGWISQQHNLYELDLDVKQVSEEDVGILAQLPSLINMMLHILGTPEDKIIIHGSGFPVLKRFTFGCSRISWAMPKLERLELHFNAKGWDRYGAAPTGTEHLSGLREIHVDIGGLGATKSNRGAAESEFKNVIDMHPGRPVANIDCPDSGWIFED</sequence>
<dbReference type="InParanoid" id="A0A1Z5R7K2"/>
<dbReference type="EMBL" id="CM000767">
    <property type="protein sequence ID" value="OQU79710.1"/>
    <property type="molecule type" value="Genomic_DNA"/>
</dbReference>
<name>A0A1Z5R7K2_SORBI</name>
<dbReference type="eggNOG" id="KOG4658">
    <property type="taxonomic scope" value="Eukaryota"/>
</dbReference>
<dbReference type="AlphaFoldDB" id="A0A1Z5R7K2"/>
<evidence type="ECO:0000313" key="6">
    <source>
        <dbReference type="Proteomes" id="UP000000768"/>
    </source>
</evidence>
<evidence type="ECO:0000256" key="2">
    <source>
        <dbReference type="ARBA" id="ARBA00022821"/>
    </source>
</evidence>
<dbReference type="PANTHER" id="PTHR23155:SF906">
    <property type="entry name" value="OS08G0205100 PROTEIN"/>
    <property type="match status" value="1"/>
</dbReference>
<dbReference type="Gene3D" id="3.80.10.10">
    <property type="entry name" value="Ribonuclease Inhibitor"/>
    <property type="match status" value="1"/>
</dbReference>